<protein>
    <submittedName>
        <fullName evidence="1">Histidine phosphatase family protein</fullName>
    </submittedName>
</protein>
<dbReference type="SUPFAM" id="SSF53254">
    <property type="entry name" value="Phosphoglycerate mutase-like"/>
    <property type="match status" value="1"/>
</dbReference>
<name>A0ABV7T7Z2_9GAMM</name>
<dbReference type="Pfam" id="PF00300">
    <property type="entry name" value="His_Phos_1"/>
    <property type="match status" value="1"/>
</dbReference>
<gene>
    <name evidence="1" type="ORF">ACFOMF_13735</name>
</gene>
<evidence type="ECO:0000313" key="1">
    <source>
        <dbReference type="EMBL" id="MFC3608844.1"/>
    </source>
</evidence>
<dbReference type="RefSeq" id="WP_386365757.1">
    <property type="nucleotide sequence ID" value="NZ_JBHRXZ010000022.1"/>
</dbReference>
<dbReference type="EMBL" id="JBHRXZ010000022">
    <property type="protein sequence ID" value="MFC3608844.1"/>
    <property type="molecule type" value="Genomic_DNA"/>
</dbReference>
<dbReference type="Gene3D" id="3.40.50.1240">
    <property type="entry name" value="Phosphoglycerate mutase-like"/>
    <property type="match status" value="1"/>
</dbReference>
<sequence>MNRPARRRIYLMRHASVTYFDEQGRPLDPRHVPLNPAGREQVAATARWLAGVPLDRALCSGLPRTEQTARAVLGDRDLPLLSDERFKEIRAGRLREILPRQRERAIAYAYDGAEQPGAAFIGGESWQSFAERVLTAWQAWLARDDWNDLLLVAHDAVNRVILSHIVGGGLHSLKAFEQDPACFNLIETDSSPDGRPRCLLRAVNLTAWDPIRPDQRRTVMEQVWCHYRPQQE</sequence>
<accession>A0ABV7T7Z2</accession>
<dbReference type="CDD" id="cd07067">
    <property type="entry name" value="HP_PGM_like"/>
    <property type="match status" value="1"/>
</dbReference>
<organism evidence="1 2">
    <name type="scientific">Stutzerimonas tarimensis</name>
    <dbReference type="NCBI Taxonomy" id="1507735"/>
    <lineage>
        <taxon>Bacteria</taxon>
        <taxon>Pseudomonadati</taxon>
        <taxon>Pseudomonadota</taxon>
        <taxon>Gammaproteobacteria</taxon>
        <taxon>Pseudomonadales</taxon>
        <taxon>Pseudomonadaceae</taxon>
        <taxon>Stutzerimonas</taxon>
    </lineage>
</organism>
<evidence type="ECO:0000313" key="2">
    <source>
        <dbReference type="Proteomes" id="UP001595630"/>
    </source>
</evidence>
<dbReference type="InterPro" id="IPR013078">
    <property type="entry name" value="His_Pase_superF_clade-1"/>
</dbReference>
<dbReference type="InterPro" id="IPR050275">
    <property type="entry name" value="PGM_Phosphatase"/>
</dbReference>
<keyword evidence="2" id="KW-1185">Reference proteome</keyword>
<proteinExistence type="predicted"/>
<dbReference type="InterPro" id="IPR029033">
    <property type="entry name" value="His_PPase_superfam"/>
</dbReference>
<dbReference type="PANTHER" id="PTHR48100">
    <property type="entry name" value="BROAD-SPECIFICITY PHOSPHATASE YOR283W-RELATED"/>
    <property type="match status" value="1"/>
</dbReference>
<dbReference type="Proteomes" id="UP001595630">
    <property type="component" value="Unassembled WGS sequence"/>
</dbReference>
<comment type="caution">
    <text evidence="1">The sequence shown here is derived from an EMBL/GenBank/DDBJ whole genome shotgun (WGS) entry which is preliminary data.</text>
</comment>
<dbReference type="SMART" id="SM00855">
    <property type="entry name" value="PGAM"/>
    <property type="match status" value="1"/>
</dbReference>
<reference evidence="2" key="1">
    <citation type="journal article" date="2019" name="Int. J. Syst. Evol. Microbiol.">
        <title>The Global Catalogue of Microorganisms (GCM) 10K type strain sequencing project: providing services to taxonomists for standard genome sequencing and annotation.</title>
        <authorList>
            <consortium name="The Broad Institute Genomics Platform"/>
            <consortium name="The Broad Institute Genome Sequencing Center for Infectious Disease"/>
            <person name="Wu L."/>
            <person name="Ma J."/>
        </authorList>
    </citation>
    <scope>NUCLEOTIDE SEQUENCE [LARGE SCALE GENOMIC DNA]</scope>
    <source>
        <strain evidence="2">KCTC 42447</strain>
    </source>
</reference>